<comment type="subcellular location">
    <subcellularLocation>
        <location evidence="1">Cell envelope</location>
    </subcellularLocation>
</comment>
<dbReference type="Pfam" id="PF09375">
    <property type="entry name" value="Peptidase_M75"/>
    <property type="match status" value="1"/>
</dbReference>
<comment type="similarity">
    <text evidence="2">Belongs to the EfeM/EfeO family.</text>
</comment>
<dbReference type="RefSeq" id="WP_125569474.1">
    <property type="nucleotide sequence ID" value="NZ_AP019307.1"/>
</dbReference>
<dbReference type="InterPro" id="IPR038352">
    <property type="entry name" value="Imelysin_sf"/>
</dbReference>
<keyword evidence="7" id="KW-1185">Reference proteome</keyword>
<feature type="signal peptide" evidence="4">
    <location>
        <begin position="1"/>
        <end position="19"/>
    </location>
</feature>
<feature type="chain" id="PRO_5039662163" evidence="4">
    <location>
        <begin position="20"/>
        <end position="393"/>
    </location>
</feature>
<dbReference type="OrthoDB" id="7348379at2"/>
<dbReference type="PROSITE" id="PS51257">
    <property type="entry name" value="PROKAR_LIPOPROTEIN"/>
    <property type="match status" value="1"/>
</dbReference>
<evidence type="ECO:0000313" key="6">
    <source>
        <dbReference type="EMBL" id="BBH18125.1"/>
    </source>
</evidence>
<dbReference type="NCBIfam" id="NF041757">
    <property type="entry name" value="EfeO"/>
    <property type="match status" value="1"/>
</dbReference>
<feature type="domain" description="Imelysin-like" evidence="5">
    <location>
        <begin position="142"/>
        <end position="385"/>
    </location>
</feature>
<keyword evidence="3 4" id="KW-0732">Signal</keyword>
<accession>A0A3G9IPY5</accession>
<dbReference type="CDD" id="cd14656">
    <property type="entry name" value="Imelysin-like_EfeO"/>
    <property type="match status" value="1"/>
</dbReference>
<dbReference type="KEGG" id="nbe:Back2_24120"/>
<dbReference type="GO" id="GO:0030313">
    <property type="term" value="C:cell envelope"/>
    <property type="evidence" value="ECO:0007669"/>
    <property type="project" value="UniProtKB-SubCell"/>
</dbReference>
<evidence type="ECO:0000256" key="2">
    <source>
        <dbReference type="ARBA" id="ARBA00005989"/>
    </source>
</evidence>
<dbReference type="Proteomes" id="UP000271573">
    <property type="component" value="Chromosome"/>
</dbReference>
<dbReference type="PANTHER" id="PTHR39192:SF1">
    <property type="entry name" value="IRON UPTAKE SYSTEM COMPONENT EFEO"/>
    <property type="match status" value="1"/>
</dbReference>
<dbReference type="AlphaFoldDB" id="A0A3G9IPY5"/>
<dbReference type="Gene3D" id="1.20.1420.20">
    <property type="entry name" value="M75 peptidase, HXXE motif"/>
    <property type="match status" value="1"/>
</dbReference>
<evidence type="ECO:0000259" key="5">
    <source>
        <dbReference type="Pfam" id="PF09375"/>
    </source>
</evidence>
<dbReference type="InterPro" id="IPR034981">
    <property type="entry name" value="Imelysin-like_EfeO/Algp7"/>
</dbReference>
<organism evidence="6 7">
    <name type="scientific">Nocardioides baekrokdamisoli</name>
    <dbReference type="NCBI Taxonomy" id="1804624"/>
    <lineage>
        <taxon>Bacteria</taxon>
        <taxon>Bacillati</taxon>
        <taxon>Actinomycetota</taxon>
        <taxon>Actinomycetes</taxon>
        <taxon>Propionibacteriales</taxon>
        <taxon>Nocardioidaceae</taxon>
        <taxon>Nocardioides</taxon>
    </lineage>
</organism>
<dbReference type="InterPro" id="IPR053377">
    <property type="entry name" value="Iron_uptake_EfeM/EfeO"/>
</dbReference>
<dbReference type="EMBL" id="AP019307">
    <property type="protein sequence ID" value="BBH18125.1"/>
    <property type="molecule type" value="Genomic_DNA"/>
</dbReference>
<reference evidence="6 7" key="1">
    <citation type="submission" date="2018-11" db="EMBL/GenBank/DDBJ databases">
        <title>Complete genome sequence of Nocardioides baekrokdamisoli strain KCTC 39748.</title>
        <authorList>
            <person name="Kang S.W."/>
            <person name="Lee K.C."/>
            <person name="Kim K.K."/>
            <person name="Kim J.S."/>
            <person name="Kim D.S."/>
            <person name="Ko S.H."/>
            <person name="Yang S.H."/>
            <person name="Shin Y.K."/>
            <person name="Lee J.S."/>
        </authorList>
    </citation>
    <scope>NUCLEOTIDE SEQUENCE [LARGE SCALE GENOMIC DNA]</scope>
    <source>
        <strain evidence="6 7">KCTC 39748</strain>
    </source>
</reference>
<name>A0A3G9IPY5_9ACTN</name>
<sequence length="393" mass="41119">MSRLLPSFALATVGVLSLAACGGSATTTDSKSSHIKVTLTSSGDCTYSATSVPAGPITFDISNTGAPGLSEFEVMTGERIIGERENVAPGLPAATFTLTLDGGAYTLYCPGANTEKTTLTVTGKAAAKASGSAADLLAQGAAEYQTYVQAQVDGMVTAVGRLHEAVESGDLAAAQRAYGEARPFYEKIESDVEGFLLPGAAAGDNAANLDYLIDMRASNLDPAVGWTGFHAVERDLFEKKAITEQTKTYAHDLDTNVQKLATVAKTLTFKPEDLANGAAGLLEEVQKNKVTGEEEAFSHLDLVDLASNVEGAQQAFEALKPGLAKINPTLSTQIDQRFGRVQSLLDSLRSRTAIGGYVTYTATVRAAEADRISQAVQALQDPLSQIAEKVATA</sequence>
<evidence type="ECO:0000256" key="1">
    <source>
        <dbReference type="ARBA" id="ARBA00004196"/>
    </source>
</evidence>
<evidence type="ECO:0000256" key="4">
    <source>
        <dbReference type="SAM" id="SignalP"/>
    </source>
</evidence>
<evidence type="ECO:0000256" key="3">
    <source>
        <dbReference type="ARBA" id="ARBA00022729"/>
    </source>
</evidence>
<gene>
    <name evidence="6" type="primary">ycdO</name>
    <name evidence="6" type="ORF">Back2_24120</name>
</gene>
<evidence type="ECO:0000313" key="7">
    <source>
        <dbReference type="Proteomes" id="UP000271573"/>
    </source>
</evidence>
<dbReference type="InterPro" id="IPR018976">
    <property type="entry name" value="Imelysin-like"/>
</dbReference>
<dbReference type="PANTHER" id="PTHR39192">
    <property type="entry name" value="IRON UPTAKE SYSTEM COMPONENT EFEO"/>
    <property type="match status" value="1"/>
</dbReference>
<dbReference type="InterPro" id="IPR050894">
    <property type="entry name" value="EfeM/EfeO_iron_uptake"/>
</dbReference>
<proteinExistence type="inferred from homology"/>
<protein>
    <submittedName>
        <fullName evidence="6">Lipoprotein</fullName>
    </submittedName>
</protein>
<keyword evidence="6" id="KW-0449">Lipoprotein</keyword>